<dbReference type="Proteomes" id="UP000827092">
    <property type="component" value="Unassembled WGS sequence"/>
</dbReference>
<dbReference type="EMBL" id="JAFNEN010006302">
    <property type="protein sequence ID" value="KAG8156125.1"/>
    <property type="molecule type" value="Genomic_DNA"/>
</dbReference>
<evidence type="ECO:0000313" key="7">
    <source>
        <dbReference type="Proteomes" id="UP000827092"/>
    </source>
</evidence>
<proteinExistence type="inferred from homology"/>
<dbReference type="GO" id="GO:0004497">
    <property type="term" value="F:monooxygenase activity"/>
    <property type="evidence" value="ECO:0007669"/>
    <property type="project" value="UniProtKB-KW"/>
</dbReference>
<keyword evidence="3" id="KW-0408">Iron</keyword>
<keyword evidence="4" id="KW-0560">Oxidoreductase</keyword>
<evidence type="ECO:0000256" key="2">
    <source>
        <dbReference type="ARBA" id="ARBA00022723"/>
    </source>
</evidence>
<comment type="similarity">
    <text evidence="1">Belongs to the cytochrome P450 family.</text>
</comment>
<protein>
    <recommendedName>
        <fullName evidence="8">Cytochrome P450</fullName>
    </recommendedName>
</protein>
<dbReference type="Pfam" id="PF00067">
    <property type="entry name" value="p450"/>
    <property type="match status" value="1"/>
</dbReference>
<feature type="region of interest" description="Disordered" evidence="5">
    <location>
        <begin position="1"/>
        <end position="21"/>
    </location>
</feature>
<dbReference type="GO" id="GO:0020037">
    <property type="term" value="F:heme binding"/>
    <property type="evidence" value="ECO:0007669"/>
    <property type="project" value="InterPro"/>
</dbReference>
<evidence type="ECO:0008006" key="8">
    <source>
        <dbReference type="Google" id="ProtNLM"/>
    </source>
</evidence>
<feature type="compositionally biased region" description="Polar residues" evidence="5">
    <location>
        <begin position="8"/>
        <end position="20"/>
    </location>
</feature>
<dbReference type="InterPro" id="IPR050182">
    <property type="entry name" value="Cytochrome_P450_fam2"/>
</dbReference>
<keyword evidence="4" id="KW-0503">Monooxygenase</keyword>
<accession>A0AAV6TDX3</accession>
<dbReference type="Gene3D" id="1.10.630.10">
    <property type="entry name" value="Cytochrome P450"/>
    <property type="match status" value="1"/>
</dbReference>
<evidence type="ECO:0000313" key="6">
    <source>
        <dbReference type="EMBL" id="KAG8156125.1"/>
    </source>
</evidence>
<dbReference type="InterPro" id="IPR001128">
    <property type="entry name" value="Cyt_P450"/>
</dbReference>
<dbReference type="SUPFAM" id="SSF48264">
    <property type="entry name" value="Cytochrome P450"/>
    <property type="match status" value="1"/>
</dbReference>
<evidence type="ECO:0000256" key="3">
    <source>
        <dbReference type="ARBA" id="ARBA00023004"/>
    </source>
</evidence>
<dbReference type="AlphaFoldDB" id="A0AAV6TDX3"/>
<comment type="caution">
    <text evidence="6">The sequence shown here is derived from an EMBL/GenBank/DDBJ whole genome shotgun (WGS) entry which is preliminary data.</text>
</comment>
<keyword evidence="2" id="KW-0479">Metal-binding</keyword>
<feature type="non-terminal residue" evidence="6">
    <location>
        <position position="1"/>
    </location>
</feature>
<evidence type="ECO:0000256" key="1">
    <source>
        <dbReference type="ARBA" id="ARBA00010617"/>
    </source>
</evidence>
<name>A0AAV6TDX3_9ARAC</name>
<dbReference type="GO" id="GO:0016705">
    <property type="term" value="F:oxidoreductase activity, acting on paired donors, with incorporation or reduction of molecular oxygen"/>
    <property type="evidence" value="ECO:0007669"/>
    <property type="project" value="InterPro"/>
</dbReference>
<dbReference type="InterPro" id="IPR036396">
    <property type="entry name" value="Cyt_P450_sf"/>
</dbReference>
<dbReference type="PANTHER" id="PTHR24300">
    <property type="entry name" value="CYTOCHROME P450 508A4-RELATED"/>
    <property type="match status" value="1"/>
</dbReference>
<keyword evidence="7" id="KW-1185">Reference proteome</keyword>
<evidence type="ECO:0000256" key="4">
    <source>
        <dbReference type="ARBA" id="ARBA00023033"/>
    </source>
</evidence>
<reference evidence="6 7" key="1">
    <citation type="journal article" date="2022" name="Nat. Ecol. Evol.">
        <title>A masculinizing supergene underlies an exaggerated male reproductive morph in a spider.</title>
        <authorList>
            <person name="Hendrickx F."/>
            <person name="De Corte Z."/>
            <person name="Sonet G."/>
            <person name="Van Belleghem S.M."/>
            <person name="Kostlbacher S."/>
            <person name="Vangestel C."/>
        </authorList>
    </citation>
    <scope>NUCLEOTIDE SEQUENCE [LARGE SCALE GENOMIC DNA]</scope>
    <source>
        <strain evidence="6">W744_W776</strain>
    </source>
</reference>
<dbReference type="GO" id="GO:0005506">
    <property type="term" value="F:iron ion binding"/>
    <property type="evidence" value="ECO:0007669"/>
    <property type="project" value="InterPro"/>
</dbReference>
<sequence>DNVRRQRQNPVPGTSDTIFSSFRMAPEADVPPPRMSSKRFNHEVMEVAGKDGRVRYEERNKFPYTFAVVMESQRKSRIVPRAPHGGSEIVANLWGLHSDPKYWENPEEFRHRKILTDGGTKLIRYPPSFASVFYW</sequence>
<evidence type="ECO:0000256" key="5">
    <source>
        <dbReference type="SAM" id="MobiDB-lite"/>
    </source>
</evidence>
<organism evidence="6 7">
    <name type="scientific">Oedothorax gibbosus</name>
    <dbReference type="NCBI Taxonomy" id="931172"/>
    <lineage>
        <taxon>Eukaryota</taxon>
        <taxon>Metazoa</taxon>
        <taxon>Ecdysozoa</taxon>
        <taxon>Arthropoda</taxon>
        <taxon>Chelicerata</taxon>
        <taxon>Arachnida</taxon>
        <taxon>Araneae</taxon>
        <taxon>Araneomorphae</taxon>
        <taxon>Entelegynae</taxon>
        <taxon>Araneoidea</taxon>
        <taxon>Linyphiidae</taxon>
        <taxon>Erigoninae</taxon>
        <taxon>Oedothorax</taxon>
    </lineage>
</organism>
<gene>
    <name evidence="6" type="ORF">JTE90_009297</name>
</gene>